<evidence type="ECO:0000259" key="10">
    <source>
        <dbReference type="PROSITE" id="PS50110"/>
    </source>
</evidence>
<organism evidence="12 13">
    <name type="scientific">Pendulispora brunnea</name>
    <dbReference type="NCBI Taxonomy" id="2905690"/>
    <lineage>
        <taxon>Bacteria</taxon>
        <taxon>Pseudomonadati</taxon>
        <taxon>Myxococcota</taxon>
        <taxon>Myxococcia</taxon>
        <taxon>Myxococcales</taxon>
        <taxon>Sorangiineae</taxon>
        <taxon>Pendulisporaceae</taxon>
        <taxon>Pendulispora</taxon>
    </lineage>
</organism>
<dbReference type="PANTHER" id="PTHR48111:SF39">
    <property type="entry name" value="TRANSCRIPTIONAL REGULATORY PROTEIN CPXR"/>
    <property type="match status" value="1"/>
</dbReference>
<dbReference type="Proteomes" id="UP001379533">
    <property type="component" value="Chromosome"/>
</dbReference>
<dbReference type="InterPro" id="IPR001867">
    <property type="entry name" value="OmpR/PhoB-type_DNA-bd"/>
</dbReference>
<name>A0ABZ2KE63_9BACT</name>
<dbReference type="SUPFAM" id="SSF52172">
    <property type="entry name" value="CheY-like"/>
    <property type="match status" value="1"/>
</dbReference>
<dbReference type="InterPro" id="IPR016032">
    <property type="entry name" value="Sig_transdc_resp-reg_C-effctor"/>
</dbReference>
<dbReference type="PROSITE" id="PS51755">
    <property type="entry name" value="OMPR_PHOB"/>
    <property type="match status" value="1"/>
</dbReference>
<accession>A0ABZ2KE63</accession>
<evidence type="ECO:0000256" key="6">
    <source>
        <dbReference type="ARBA" id="ARBA00023125"/>
    </source>
</evidence>
<dbReference type="InterPro" id="IPR058124">
    <property type="entry name" value="CpxR-like_REC"/>
</dbReference>
<evidence type="ECO:0000313" key="13">
    <source>
        <dbReference type="Proteomes" id="UP001379533"/>
    </source>
</evidence>
<dbReference type="InterPro" id="IPR011006">
    <property type="entry name" value="CheY-like_superfamily"/>
</dbReference>
<dbReference type="CDD" id="cd17623">
    <property type="entry name" value="REC_OmpR_CpxR"/>
    <property type="match status" value="1"/>
</dbReference>
<dbReference type="PANTHER" id="PTHR48111">
    <property type="entry name" value="REGULATOR OF RPOS"/>
    <property type="match status" value="1"/>
</dbReference>
<comment type="subcellular location">
    <subcellularLocation>
        <location evidence="1">Cytoplasm</location>
    </subcellularLocation>
</comment>
<dbReference type="InterPro" id="IPR036388">
    <property type="entry name" value="WH-like_DNA-bd_sf"/>
</dbReference>
<evidence type="ECO:0000256" key="7">
    <source>
        <dbReference type="ARBA" id="ARBA00023163"/>
    </source>
</evidence>
<evidence type="ECO:0000259" key="11">
    <source>
        <dbReference type="PROSITE" id="PS51755"/>
    </source>
</evidence>
<dbReference type="Pfam" id="PF00486">
    <property type="entry name" value="Trans_reg_C"/>
    <property type="match status" value="1"/>
</dbReference>
<keyword evidence="4" id="KW-0902">Two-component regulatory system</keyword>
<evidence type="ECO:0000256" key="8">
    <source>
        <dbReference type="PROSITE-ProRule" id="PRU00169"/>
    </source>
</evidence>
<evidence type="ECO:0000256" key="2">
    <source>
        <dbReference type="ARBA" id="ARBA00022490"/>
    </source>
</evidence>
<dbReference type="Gene3D" id="3.40.50.2300">
    <property type="match status" value="1"/>
</dbReference>
<proteinExistence type="predicted"/>
<keyword evidence="13" id="KW-1185">Reference proteome</keyword>
<dbReference type="Pfam" id="PF00072">
    <property type="entry name" value="Response_reg"/>
    <property type="match status" value="1"/>
</dbReference>
<evidence type="ECO:0000313" key="12">
    <source>
        <dbReference type="EMBL" id="WXA96975.1"/>
    </source>
</evidence>
<dbReference type="SMART" id="SM00862">
    <property type="entry name" value="Trans_reg_C"/>
    <property type="match status" value="1"/>
</dbReference>
<feature type="modified residue" description="4-aspartylphosphate" evidence="8">
    <location>
        <position position="53"/>
    </location>
</feature>
<keyword evidence="5" id="KW-0805">Transcription regulation</keyword>
<evidence type="ECO:0000256" key="5">
    <source>
        <dbReference type="ARBA" id="ARBA00023015"/>
    </source>
</evidence>
<dbReference type="RefSeq" id="WP_394847592.1">
    <property type="nucleotide sequence ID" value="NZ_CP089982.1"/>
</dbReference>
<dbReference type="CDD" id="cd00383">
    <property type="entry name" value="trans_reg_C"/>
    <property type="match status" value="1"/>
</dbReference>
<feature type="domain" description="OmpR/PhoB-type" evidence="11">
    <location>
        <begin position="126"/>
        <end position="225"/>
    </location>
</feature>
<dbReference type="Gene3D" id="6.10.250.690">
    <property type="match status" value="1"/>
</dbReference>
<keyword evidence="6 9" id="KW-0238">DNA-binding</keyword>
<evidence type="ECO:0000256" key="9">
    <source>
        <dbReference type="PROSITE-ProRule" id="PRU01091"/>
    </source>
</evidence>
<dbReference type="EMBL" id="CP089982">
    <property type="protein sequence ID" value="WXA96975.1"/>
    <property type="molecule type" value="Genomic_DNA"/>
</dbReference>
<dbReference type="Gene3D" id="1.10.10.10">
    <property type="entry name" value="Winged helix-like DNA-binding domain superfamily/Winged helix DNA-binding domain"/>
    <property type="match status" value="1"/>
</dbReference>
<keyword evidence="2" id="KW-0963">Cytoplasm</keyword>
<dbReference type="SMART" id="SM00448">
    <property type="entry name" value="REC"/>
    <property type="match status" value="1"/>
</dbReference>
<feature type="DNA-binding region" description="OmpR/PhoB-type" evidence="9">
    <location>
        <begin position="126"/>
        <end position="225"/>
    </location>
</feature>
<feature type="domain" description="Response regulatory" evidence="10">
    <location>
        <begin position="4"/>
        <end position="117"/>
    </location>
</feature>
<evidence type="ECO:0000256" key="1">
    <source>
        <dbReference type="ARBA" id="ARBA00004496"/>
    </source>
</evidence>
<dbReference type="PROSITE" id="PS50110">
    <property type="entry name" value="RESPONSE_REGULATORY"/>
    <property type="match status" value="1"/>
</dbReference>
<gene>
    <name evidence="12" type="ORF">LZC95_09015</name>
</gene>
<evidence type="ECO:0000256" key="3">
    <source>
        <dbReference type="ARBA" id="ARBA00022553"/>
    </source>
</evidence>
<keyword evidence="3 8" id="KW-0597">Phosphoprotein</keyword>
<reference evidence="12 13" key="1">
    <citation type="submission" date="2021-12" db="EMBL/GenBank/DDBJ databases">
        <title>Discovery of the Pendulisporaceae a myxobacterial family with distinct sporulation behavior and unique specialized metabolism.</title>
        <authorList>
            <person name="Garcia R."/>
            <person name="Popoff A."/>
            <person name="Bader C.D."/>
            <person name="Loehr J."/>
            <person name="Walesch S."/>
            <person name="Walt C."/>
            <person name="Boldt J."/>
            <person name="Bunk B."/>
            <person name="Haeckl F.J.F.P.J."/>
            <person name="Gunesch A.P."/>
            <person name="Birkelbach J."/>
            <person name="Nuebel U."/>
            <person name="Pietschmann T."/>
            <person name="Bach T."/>
            <person name="Mueller R."/>
        </authorList>
    </citation>
    <scope>NUCLEOTIDE SEQUENCE [LARGE SCALE GENOMIC DNA]</scope>
    <source>
        <strain evidence="12 13">MSr12523</strain>
    </source>
</reference>
<keyword evidence="7" id="KW-0804">Transcription</keyword>
<dbReference type="InterPro" id="IPR001789">
    <property type="entry name" value="Sig_transdc_resp-reg_receiver"/>
</dbReference>
<dbReference type="InterPro" id="IPR039420">
    <property type="entry name" value="WalR-like"/>
</dbReference>
<evidence type="ECO:0000256" key="4">
    <source>
        <dbReference type="ARBA" id="ARBA00023012"/>
    </source>
</evidence>
<dbReference type="SUPFAM" id="SSF46894">
    <property type="entry name" value="C-terminal effector domain of the bipartite response regulators"/>
    <property type="match status" value="1"/>
</dbReference>
<sequence>MPTRVLLIDDDVRLYELLASYLEQNGFTVTAVSDGPQGLAALGNGTFDAVLLDVMMPGMDGLEVLRRIREKNRIPVLMLTAKGDETDRVVGLEIGADDYVPKPFSPRELLARLRAVLRRAAPDAIDQRIRVGDIAIEVGCRQVSFGGKPVDLTGVEFDILLALARRPGRVVAREALLAEAGRGDVTVGDRTVDVHISHLRQKLGDDPKSPRLIKTVRGVGYVLAKDLV</sequence>
<protein>
    <submittedName>
        <fullName evidence="12">Response regulator transcription factor</fullName>
    </submittedName>
</protein>